<dbReference type="NCBIfam" id="TIGR01256">
    <property type="entry name" value="modA"/>
    <property type="match status" value="1"/>
</dbReference>
<proteinExistence type="inferred from homology"/>
<dbReference type="InterPro" id="IPR050682">
    <property type="entry name" value="ModA/WtpA"/>
</dbReference>
<name>A0ABS5LRZ2_9BURK</name>
<keyword evidence="2" id="KW-0479">Metal-binding</keyword>
<dbReference type="EMBL" id="JAANES010000002">
    <property type="protein sequence ID" value="MBS3019274.1"/>
    <property type="molecule type" value="Genomic_DNA"/>
</dbReference>
<dbReference type="InterPro" id="IPR005950">
    <property type="entry name" value="ModA"/>
</dbReference>
<dbReference type="Gene3D" id="3.40.190.10">
    <property type="entry name" value="Periplasmic binding protein-like II"/>
    <property type="match status" value="2"/>
</dbReference>
<evidence type="ECO:0000313" key="5">
    <source>
        <dbReference type="Proteomes" id="UP001647436"/>
    </source>
</evidence>
<dbReference type="PANTHER" id="PTHR30632">
    <property type="entry name" value="MOLYBDATE-BINDING PERIPLASMIC PROTEIN"/>
    <property type="match status" value="1"/>
</dbReference>
<dbReference type="SUPFAM" id="SSF53850">
    <property type="entry name" value="Periplasmic binding protein-like II"/>
    <property type="match status" value="1"/>
</dbReference>
<sequence>MNSEISMTQITARTTGFSFQLARSAAVIATVTSSAVLGLWSAQAQAAEVAVAVAANFTAPMKKIATEFEKDTGHKAELSFGATGKFYAQINNGAPFGILLAADDTTPEKLAKEGKGVADSRFTYAIGTLVLWSPKAGYVDDKGEVLKTGDYKHIAIANPKLAPYGTAAMEVLNKLGLSAQVQPKVVMGENIAQTYQFAATGNAQLGFVALSQVMESGKIREGSAWQVPGNMHEPIRQDAIVLNGAKDNEAATALMKYLRSPKAHDIIRSYGYSF</sequence>
<dbReference type="Pfam" id="PF13531">
    <property type="entry name" value="SBP_bac_11"/>
    <property type="match status" value="1"/>
</dbReference>
<keyword evidence="5" id="KW-1185">Reference proteome</keyword>
<dbReference type="CDD" id="cd13539">
    <property type="entry name" value="PBP2_AvModA"/>
    <property type="match status" value="1"/>
</dbReference>
<dbReference type="Proteomes" id="UP001647436">
    <property type="component" value="Unassembled WGS sequence"/>
</dbReference>
<reference evidence="4 5" key="1">
    <citation type="submission" date="2020-03" db="EMBL/GenBank/DDBJ databases">
        <title>The role of nitrogen metabolism on polyethylene biodegradation.</title>
        <authorList>
            <person name="Peixoto J."/>
            <person name="Vizzotto C.S."/>
            <person name="Ramos A."/>
            <person name="Alves G."/>
            <person name="Steindorff A."/>
            <person name="Kruger R."/>
        </authorList>
    </citation>
    <scope>NUCLEOTIDE SEQUENCE [LARGE SCALE GENOMIC DNA]</scope>
    <source>
        <strain evidence="4 5">PE63</strain>
    </source>
</reference>
<dbReference type="InterPro" id="IPR044084">
    <property type="entry name" value="AvModA-like_subst-bd"/>
</dbReference>
<evidence type="ECO:0000256" key="3">
    <source>
        <dbReference type="ARBA" id="ARBA00022729"/>
    </source>
</evidence>
<dbReference type="PANTHER" id="PTHR30632:SF14">
    <property type="entry name" value="TUNGSTATE_MOLYBDATE_CHROMATE-BINDING PROTEIN MODA"/>
    <property type="match status" value="1"/>
</dbReference>
<accession>A0ABS5LRZ2</accession>
<keyword evidence="3" id="KW-0732">Signal</keyword>
<evidence type="ECO:0000256" key="2">
    <source>
        <dbReference type="ARBA" id="ARBA00022723"/>
    </source>
</evidence>
<gene>
    <name evidence="4" type="primary">modA</name>
    <name evidence="4" type="ORF">DJFAAGMI_02017</name>
</gene>
<protein>
    <submittedName>
        <fullName evidence="4">Molybdate-binding protein ModA</fullName>
    </submittedName>
</protein>
<comment type="caution">
    <text evidence="4">The sequence shown here is derived from an EMBL/GenBank/DDBJ whole genome shotgun (WGS) entry which is preliminary data.</text>
</comment>
<organism evidence="4 5">
    <name type="scientific">Comamonas brasiliensis</name>
    <dbReference type="NCBI Taxonomy" id="1812482"/>
    <lineage>
        <taxon>Bacteria</taxon>
        <taxon>Pseudomonadati</taxon>
        <taxon>Pseudomonadota</taxon>
        <taxon>Betaproteobacteria</taxon>
        <taxon>Burkholderiales</taxon>
        <taxon>Comamonadaceae</taxon>
        <taxon>Comamonas</taxon>
    </lineage>
</organism>
<comment type="similarity">
    <text evidence="1">Belongs to the bacterial solute-binding protein ModA family.</text>
</comment>
<evidence type="ECO:0000313" key="4">
    <source>
        <dbReference type="EMBL" id="MBS3019274.1"/>
    </source>
</evidence>
<evidence type="ECO:0000256" key="1">
    <source>
        <dbReference type="ARBA" id="ARBA00009175"/>
    </source>
</evidence>
<dbReference type="PIRSF" id="PIRSF004846">
    <property type="entry name" value="ModA"/>
    <property type="match status" value="1"/>
</dbReference>